<feature type="coiled-coil region" evidence="4">
    <location>
        <begin position="184"/>
        <end position="211"/>
    </location>
</feature>
<evidence type="ECO:0000256" key="4">
    <source>
        <dbReference type="SAM" id="Coils"/>
    </source>
</evidence>
<protein>
    <recommendedName>
        <fullName evidence="6">Histidine kinase domain-containing protein</fullName>
    </recommendedName>
</protein>
<keyword evidence="4" id="KW-0175">Coiled coil</keyword>
<feature type="transmembrane region" description="Helical" evidence="5">
    <location>
        <begin position="493"/>
        <end position="516"/>
    </location>
</feature>
<feature type="transmembrane region" description="Helical" evidence="5">
    <location>
        <begin position="377"/>
        <end position="397"/>
    </location>
</feature>
<dbReference type="CDD" id="cd16917">
    <property type="entry name" value="HATPase_UhpB-NarQ-NarX-like"/>
    <property type="match status" value="1"/>
</dbReference>
<keyword evidence="5" id="KW-0812">Transmembrane</keyword>
<evidence type="ECO:0000256" key="3">
    <source>
        <dbReference type="ARBA" id="ARBA00023012"/>
    </source>
</evidence>
<dbReference type="GO" id="GO:0000155">
    <property type="term" value="F:phosphorelay sensor kinase activity"/>
    <property type="evidence" value="ECO:0007669"/>
    <property type="project" value="InterPro"/>
</dbReference>
<dbReference type="Pfam" id="PF02518">
    <property type="entry name" value="HATPase_c"/>
    <property type="match status" value="1"/>
</dbReference>
<organism evidence="7 8">
    <name type="scientific">Ktedonospora formicarum</name>
    <dbReference type="NCBI Taxonomy" id="2778364"/>
    <lineage>
        <taxon>Bacteria</taxon>
        <taxon>Bacillati</taxon>
        <taxon>Chloroflexota</taxon>
        <taxon>Ktedonobacteria</taxon>
        <taxon>Ktedonobacterales</taxon>
        <taxon>Ktedonobacteraceae</taxon>
        <taxon>Ktedonospora</taxon>
    </lineage>
</organism>
<dbReference type="PROSITE" id="PS50109">
    <property type="entry name" value="HIS_KIN"/>
    <property type="match status" value="1"/>
</dbReference>
<dbReference type="Proteomes" id="UP000612362">
    <property type="component" value="Unassembled WGS sequence"/>
</dbReference>
<dbReference type="Pfam" id="PF07730">
    <property type="entry name" value="HisKA_3"/>
    <property type="match status" value="1"/>
</dbReference>
<evidence type="ECO:0000313" key="8">
    <source>
        <dbReference type="Proteomes" id="UP000612362"/>
    </source>
</evidence>
<keyword evidence="5" id="KW-1133">Transmembrane helix</keyword>
<keyword evidence="1" id="KW-0808">Transferase</keyword>
<evidence type="ECO:0000313" key="7">
    <source>
        <dbReference type="EMBL" id="GHO51116.1"/>
    </source>
</evidence>
<feature type="transmembrane region" description="Helical" evidence="5">
    <location>
        <begin position="578"/>
        <end position="598"/>
    </location>
</feature>
<dbReference type="EMBL" id="BNJF01000010">
    <property type="protein sequence ID" value="GHO51116.1"/>
    <property type="molecule type" value="Genomic_DNA"/>
</dbReference>
<dbReference type="SMART" id="SM00387">
    <property type="entry name" value="HATPase_c"/>
    <property type="match status" value="1"/>
</dbReference>
<dbReference type="InterPro" id="IPR050482">
    <property type="entry name" value="Sensor_HK_TwoCompSys"/>
</dbReference>
<dbReference type="PANTHER" id="PTHR24421:SF61">
    <property type="entry name" value="OXYGEN SENSOR HISTIDINE KINASE NREB"/>
    <property type="match status" value="1"/>
</dbReference>
<comment type="caution">
    <text evidence="7">The sequence shown here is derived from an EMBL/GenBank/DDBJ whole genome shotgun (WGS) entry which is preliminary data.</text>
</comment>
<gene>
    <name evidence="7" type="ORF">KSX_92790</name>
</gene>
<feature type="transmembrane region" description="Helical" evidence="5">
    <location>
        <begin position="21"/>
        <end position="47"/>
    </location>
</feature>
<feature type="transmembrane region" description="Helical" evidence="5">
    <location>
        <begin position="449"/>
        <end position="473"/>
    </location>
</feature>
<dbReference type="InterPro" id="IPR011712">
    <property type="entry name" value="Sig_transdc_His_kin_sub3_dim/P"/>
</dbReference>
<dbReference type="InterPro" id="IPR036890">
    <property type="entry name" value="HATPase_C_sf"/>
</dbReference>
<evidence type="ECO:0000256" key="5">
    <source>
        <dbReference type="SAM" id="Phobius"/>
    </source>
</evidence>
<sequence length="609" mass="69332">MEHEKEKHMQMKQKAGTVQRWTTIQLLLSHGITAAIIALVMIFLTQFLFEPHFWWQLLLGGGALGCLLGLLFTSNLLNDLFIMEVILTRLVRGLRIEQIPIRRNWPASPLLAFLTTFAQQRDMQWNQEQQTSEYRDQLLQQVAKTAAQEERNRLARDLHDSIKQQIFSVVVSTAAVKARWGNNLDSARTIIDDIQRNAQEAQVEMQALLQQLRPFPLENVGLMEALRTQCQALGYRTGAQIHVELGELPPDDNLPLGTQEMLFRIAQEGFANIARHARASQAWVRLYQKEDELLLEIEDNGQGFELTQIGQQTTGGMGLSNIRERVQTIKGKMIISSEPGTGTKLVIHIHLLSTQKAQEVQKPDQELEAVEHKISRLLHGGAWLAGLSMLALLYMPLQFAHAGALAPAGALVTLLILFFIYFLARNSRTQLAIFPHGRKALLHSTAESYLFLAQIFLFCALAGYYIYTIVTYYMPDLLIGTAYSTIGASIDMLFTRIVPTIFILLAFLFLVRYVLIGRQYRAAMSPGEIKGRIRKQVRWVGLNFLAWFIMVVITFVLYHSFFLSIEAFFSPHALLAYPHLLLLSIWLIFNIISCFQIWSWQHFSPRKGV</sequence>
<feature type="transmembrane region" description="Helical" evidence="5">
    <location>
        <begin position="537"/>
        <end position="558"/>
    </location>
</feature>
<reference evidence="7" key="1">
    <citation type="submission" date="2020-10" db="EMBL/GenBank/DDBJ databases">
        <title>Taxonomic study of unclassified bacteria belonging to the class Ktedonobacteria.</title>
        <authorList>
            <person name="Yabe S."/>
            <person name="Wang C.M."/>
            <person name="Zheng Y."/>
            <person name="Sakai Y."/>
            <person name="Cavaletti L."/>
            <person name="Monciardini P."/>
            <person name="Donadio S."/>
        </authorList>
    </citation>
    <scope>NUCLEOTIDE SEQUENCE</scope>
    <source>
        <strain evidence="7">SOSP1-1</strain>
    </source>
</reference>
<dbReference type="InterPro" id="IPR005467">
    <property type="entry name" value="His_kinase_dom"/>
</dbReference>
<accession>A0A8J3MYM8</accession>
<keyword evidence="2" id="KW-0418">Kinase</keyword>
<keyword evidence="8" id="KW-1185">Reference proteome</keyword>
<keyword evidence="3" id="KW-0902">Two-component regulatory system</keyword>
<dbReference type="GO" id="GO:0016020">
    <property type="term" value="C:membrane"/>
    <property type="evidence" value="ECO:0007669"/>
    <property type="project" value="InterPro"/>
</dbReference>
<feature type="transmembrane region" description="Helical" evidence="5">
    <location>
        <begin position="53"/>
        <end position="73"/>
    </location>
</feature>
<evidence type="ECO:0000259" key="6">
    <source>
        <dbReference type="PROSITE" id="PS50109"/>
    </source>
</evidence>
<name>A0A8J3MYM8_9CHLR</name>
<dbReference type="GO" id="GO:0046983">
    <property type="term" value="F:protein dimerization activity"/>
    <property type="evidence" value="ECO:0007669"/>
    <property type="project" value="InterPro"/>
</dbReference>
<dbReference type="SUPFAM" id="SSF55874">
    <property type="entry name" value="ATPase domain of HSP90 chaperone/DNA topoisomerase II/histidine kinase"/>
    <property type="match status" value="1"/>
</dbReference>
<dbReference type="InterPro" id="IPR003594">
    <property type="entry name" value="HATPase_dom"/>
</dbReference>
<dbReference type="AlphaFoldDB" id="A0A8J3MYM8"/>
<dbReference type="Gene3D" id="3.30.565.10">
    <property type="entry name" value="Histidine kinase-like ATPase, C-terminal domain"/>
    <property type="match status" value="1"/>
</dbReference>
<feature type="transmembrane region" description="Helical" evidence="5">
    <location>
        <begin position="403"/>
        <end position="424"/>
    </location>
</feature>
<evidence type="ECO:0000256" key="2">
    <source>
        <dbReference type="ARBA" id="ARBA00022777"/>
    </source>
</evidence>
<keyword evidence="5" id="KW-0472">Membrane</keyword>
<dbReference type="PANTHER" id="PTHR24421">
    <property type="entry name" value="NITRATE/NITRITE SENSOR PROTEIN NARX-RELATED"/>
    <property type="match status" value="1"/>
</dbReference>
<proteinExistence type="predicted"/>
<evidence type="ECO:0000256" key="1">
    <source>
        <dbReference type="ARBA" id="ARBA00022679"/>
    </source>
</evidence>
<dbReference type="Gene3D" id="1.20.5.1930">
    <property type="match status" value="1"/>
</dbReference>
<feature type="domain" description="Histidine kinase" evidence="6">
    <location>
        <begin position="157"/>
        <end position="353"/>
    </location>
</feature>